<evidence type="ECO:0000256" key="3">
    <source>
        <dbReference type="ARBA" id="ARBA00022840"/>
    </source>
</evidence>
<dbReference type="EMBL" id="BRYB01003586">
    <property type="protein sequence ID" value="GMI39127.1"/>
    <property type="molecule type" value="Genomic_DNA"/>
</dbReference>
<keyword evidence="5" id="KW-0472">Membrane</keyword>
<name>A0ABQ6N342_9STRA</name>
<comment type="caution">
    <text evidence="6">The sequence shown here is derived from an EMBL/GenBank/DDBJ whole genome shotgun (WGS) entry which is preliminary data.</text>
</comment>
<evidence type="ECO:0000256" key="5">
    <source>
        <dbReference type="SAM" id="Phobius"/>
    </source>
</evidence>
<keyword evidence="7" id="KW-1185">Reference proteome</keyword>
<gene>
    <name evidence="6" type="ORF">TeGR_g507</name>
</gene>
<keyword evidence="1" id="KW-0436">Ligase</keyword>
<reference evidence="6 7" key="1">
    <citation type="journal article" date="2023" name="Commun. Biol.">
        <title>Genome analysis of Parmales, the sister group of diatoms, reveals the evolutionary specialization of diatoms from phago-mixotrophs to photoautotrophs.</title>
        <authorList>
            <person name="Ban H."/>
            <person name="Sato S."/>
            <person name="Yoshikawa S."/>
            <person name="Yamada K."/>
            <person name="Nakamura Y."/>
            <person name="Ichinomiya M."/>
            <person name="Sato N."/>
            <person name="Blanc-Mathieu R."/>
            <person name="Endo H."/>
            <person name="Kuwata A."/>
            <person name="Ogata H."/>
        </authorList>
    </citation>
    <scope>NUCLEOTIDE SEQUENCE [LARGE SCALE GENOMIC DNA]</scope>
</reference>
<evidence type="ECO:0000313" key="6">
    <source>
        <dbReference type="EMBL" id="GMI39127.1"/>
    </source>
</evidence>
<feature type="transmembrane region" description="Helical" evidence="5">
    <location>
        <begin position="47"/>
        <end position="66"/>
    </location>
</feature>
<evidence type="ECO:0000256" key="4">
    <source>
        <dbReference type="SAM" id="MobiDB-lite"/>
    </source>
</evidence>
<feature type="region of interest" description="Disordered" evidence="4">
    <location>
        <begin position="1"/>
        <end position="29"/>
    </location>
</feature>
<keyword evidence="3" id="KW-0067">ATP-binding</keyword>
<feature type="compositionally biased region" description="Basic and acidic residues" evidence="4">
    <location>
        <begin position="360"/>
        <end position="393"/>
    </location>
</feature>
<keyword evidence="5" id="KW-0812">Transmembrane</keyword>
<proteinExistence type="predicted"/>
<dbReference type="InterPro" id="IPR004344">
    <property type="entry name" value="TTL/TTLL_fam"/>
</dbReference>
<dbReference type="Gene3D" id="3.30.470.20">
    <property type="entry name" value="ATP-grasp fold, B domain"/>
    <property type="match status" value="1"/>
</dbReference>
<feature type="transmembrane region" description="Helical" evidence="5">
    <location>
        <begin position="86"/>
        <end position="112"/>
    </location>
</feature>
<feature type="transmembrane region" description="Helical" evidence="5">
    <location>
        <begin position="133"/>
        <end position="155"/>
    </location>
</feature>
<evidence type="ECO:0000313" key="7">
    <source>
        <dbReference type="Proteomes" id="UP001165060"/>
    </source>
</evidence>
<evidence type="ECO:0000256" key="1">
    <source>
        <dbReference type="ARBA" id="ARBA00022598"/>
    </source>
</evidence>
<feature type="region of interest" description="Disordered" evidence="4">
    <location>
        <begin position="360"/>
        <end position="394"/>
    </location>
</feature>
<evidence type="ECO:0000256" key="2">
    <source>
        <dbReference type="ARBA" id="ARBA00022741"/>
    </source>
</evidence>
<dbReference type="PANTHER" id="PTHR12241">
    <property type="entry name" value="TUBULIN POLYGLUTAMYLASE"/>
    <property type="match status" value="1"/>
</dbReference>
<protein>
    <submittedName>
        <fullName evidence="6">Uncharacterized protein</fullName>
    </submittedName>
</protein>
<sequence>MELSAAQRRSDSEDPTESPGTVPPPPAPTVSTYNLPIQELLLRAPPAFFFLPLLASACVFLLPSAAPHVTEEISSNPMYLKYTLPSLTTITSAQSAIIFAAPFLILLAFKLLSTFSSSSSSSVTPSSSSSSPLSTKLSSTPVILLAFSVYFLYILHTFSSNYLSSFLVATSSTPSYCSPCLTQGGGGSLFLPLFSSQNWLGTAHCDLADYIWCPVPHLDTSRIPTTVGGAPRHARANQIPYADSRYADKLSLHHVLSRRGGAPFYPETFVTYKDERVLAREESRQESTWIVKSSEGEAKKRSGRTYTSVFATSPSPPPTSSIAIGTSPYTMLQALKSSHTSLDVDQERMTRMNALQMERARNGGETEDERETRIEKEGRRQMAREGGRPRSEILEGYLEGLAAPSHEREEDESTNPDASEGFHVVQRYIQNPLLLPSTATTGPTKFTLTVPVLVTSLEPIRFLAHRGEARLNFACAPYKPTGGEEKMEDHESLRRHYTKCGEVRAISKSDEKTFGTTFWEEVEAAITETVLAGLPDLKEDQRYAKDLFIHTGTRPSGSGGSVSDAEARLLAGKFANNVRKQRRKEGATSEIVSEDFLAADAAAINGGGFHLLNFEFLLDEDKKPWLLDIDSFFAEDPKLVSASVLRRAEVGGAGRWLGEQLAKDVLKAAGWGEEEGQDEGETGTDEAEMRELVIPKICETFAEHTPMNDDILCRVRLGEMVDEVFGERSKGHGFAVIHPSEKSCEKLRLSEAKLDTLDVEQCAALLLKEDVIEMEELASVAGRRDDLTLTEAVVE</sequence>
<organism evidence="6 7">
    <name type="scientific">Tetraparma gracilis</name>
    <dbReference type="NCBI Taxonomy" id="2962635"/>
    <lineage>
        <taxon>Eukaryota</taxon>
        <taxon>Sar</taxon>
        <taxon>Stramenopiles</taxon>
        <taxon>Ochrophyta</taxon>
        <taxon>Bolidophyceae</taxon>
        <taxon>Parmales</taxon>
        <taxon>Triparmaceae</taxon>
        <taxon>Tetraparma</taxon>
    </lineage>
</organism>
<dbReference type="Proteomes" id="UP001165060">
    <property type="component" value="Unassembled WGS sequence"/>
</dbReference>
<accession>A0ABQ6N342</accession>
<keyword evidence="5" id="KW-1133">Transmembrane helix</keyword>
<keyword evidence="2" id="KW-0547">Nucleotide-binding</keyword>
<dbReference type="Pfam" id="PF03133">
    <property type="entry name" value="TTL"/>
    <property type="match status" value="1"/>
</dbReference>